<gene>
    <name evidence="1" type="ORF">Patl1_30054</name>
</gene>
<dbReference type="EMBL" id="CM047907">
    <property type="protein sequence ID" value="KAJ0084461.1"/>
    <property type="molecule type" value="Genomic_DNA"/>
</dbReference>
<sequence>MDKSWIHHPNRLSIEYVNGVPTFIEITRNHVDSDGNTRCLCHKCLNAFFKSISVVKKYLFMNGFSRTYENWIFHGDSLFEVVRESTDPMHSTDIDQPTSNGVDINDDMLNVLSDVCRPATSTSFNHDNMNVDADVVDEENNNNEHEHNIP</sequence>
<evidence type="ECO:0000313" key="2">
    <source>
        <dbReference type="Proteomes" id="UP001164250"/>
    </source>
</evidence>
<keyword evidence="2" id="KW-1185">Reference proteome</keyword>
<name>A0ACC1AE92_9ROSI</name>
<accession>A0ACC1AE92</accession>
<dbReference type="Proteomes" id="UP001164250">
    <property type="component" value="Chromosome 11"/>
</dbReference>
<protein>
    <submittedName>
        <fullName evidence="1">Uncharacterized protein</fullName>
    </submittedName>
</protein>
<proteinExistence type="predicted"/>
<evidence type="ECO:0000313" key="1">
    <source>
        <dbReference type="EMBL" id="KAJ0084461.1"/>
    </source>
</evidence>
<comment type="caution">
    <text evidence="1">The sequence shown here is derived from an EMBL/GenBank/DDBJ whole genome shotgun (WGS) entry which is preliminary data.</text>
</comment>
<reference evidence="2" key="1">
    <citation type="journal article" date="2023" name="G3 (Bethesda)">
        <title>Genome assembly and association tests identify interacting loci associated with vigor, precocity, and sex in interspecific pistachio rootstocks.</title>
        <authorList>
            <person name="Palmer W."/>
            <person name="Jacygrad E."/>
            <person name="Sagayaradj S."/>
            <person name="Cavanaugh K."/>
            <person name="Han R."/>
            <person name="Bertier L."/>
            <person name="Beede B."/>
            <person name="Kafkas S."/>
            <person name="Golino D."/>
            <person name="Preece J."/>
            <person name="Michelmore R."/>
        </authorList>
    </citation>
    <scope>NUCLEOTIDE SEQUENCE [LARGE SCALE GENOMIC DNA]</scope>
</reference>
<organism evidence="1 2">
    <name type="scientific">Pistacia atlantica</name>
    <dbReference type="NCBI Taxonomy" id="434234"/>
    <lineage>
        <taxon>Eukaryota</taxon>
        <taxon>Viridiplantae</taxon>
        <taxon>Streptophyta</taxon>
        <taxon>Embryophyta</taxon>
        <taxon>Tracheophyta</taxon>
        <taxon>Spermatophyta</taxon>
        <taxon>Magnoliopsida</taxon>
        <taxon>eudicotyledons</taxon>
        <taxon>Gunneridae</taxon>
        <taxon>Pentapetalae</taxon>
        <taxon>rosids</taxon>
        <taxon>malvids</taxon>
        <taxon>Sapindales</taxon>
        <taxon>Anacardiaceae</taxon>
        <taxon>Pistacia</taxon>
    </lineage>
</organism>